<dbReference type="InterPro" id="IPR035418">
    <property type="entry name" value="AraC-bd_2"/>
</dbReference>
<sequence length="300" mass="32955">MQPPSTATTDDVALAERLEYWEYWNQRALVGLRCSSPAPDRFHARSTQRALDGSVLTRIQGSQHVVDRSVQRIAAVPKHSVFVNVLLGGTAFLYHAGGLRTLRAGDSFVHTTMTPYLLGFEHDMDLLIVDIDAQLAPEAWSRRTAPSPEIRTTSEASRRLARDGLRVLHDPRSGDDAHERLARHALGVMAGGSETELARERALGLIRAGLGDPAFSVAALASAMHVSERQLRRWFSDQDRGPGAAILEERLQRARLVLRERADFTMSDVAAACGFGSASAFARAFRARFGASPSEFRNRG</sequence>
<evidence type="ECO:0000313" key="5">
    <source>
        <dbReference type="EMBL" id="QBE48426.1"/>
    </source>
</evidence>
<dbReference type="KEGG" id="ltr:EVS81_05865"/>
<keyword evidence="1" id="KW-0805">Transcription regulation</keyword>
<keyword evidence="6" id="KW-1185">Reference proteome</keyword>
<feature type="domain" description="HTH araC/xylS-type" evidence="4">
    <location>
        <begin position="200"/>
        <end position="299"/>
    </location>
</feature>
<dbReference type="InterPro" id="IPR050204">
    <property type="entry name" value="AraC_XylS_family_regulators"/>
</dbReference>
<evidence type="ECO:0000259" key="4">
    <source>
        <dbReference type="PROSITE" id="PS01124"/>
    </source>
</evidence>
<dbReference type="Pfam" id="PF12833">
    <property type="entry name" value="HTH_18"/>
    <property type="match status" value="1"/>
</dbReference>
<dbReference type="Pfam" id="PF14525">
    <property type="entry name" value="AraC_binding_2"/>
    <property type="match status" value="1"/>
</dbReference>
<dbReference type="InterPro" id="IPR009057">
    <property type="entry name" value="Homeodomain-like_sf"/>
</dbReference>
<accession>A0A4P6KDH5</accession>
<evidence type="ECO:0000256" key="1">
    <source>
        <dbReference type="ARBA" id="ARBA00023015"/>
    </source>
</evidence>
<dbReference type="RefSeq" id="WP_130109564.1">
    <property type="nucleotide sequence ID" value="NZ_CP035806.1"/>
</dbReference>
<dbReference type="InterPro" id="IPR020449">
    <property type="entry name" value="Tscrpt_reg_AraC-type_HTH"/>
</dbReference>
<dbReference type="PANTHER" id="PTHR46796">
    <property type="entry name" value="HTH-TYPE TRANSCRIPTIONAL ACTIVATOR RHAS-RELATED"/>
    <property type="match status" value="1"/>
</dbReference>
<gene>
    <name evidence="5" type="ORF">EVS81_05865</name>
</gene>
<dbReference type="InterPro" id="IPR018062">
    <property type="entry name" value="HTH_AraC-typ_CS"/>
</dbReference>
<dbReference type="GO" id="GO:0043565">
    <property type="term" value="F:sequence-specific DNA binding"/>
    <property type="evidence" value="ECO:0007669"/>
    <property type="project" value="InterPro"/>
</dbReference>
<protein>
    <submittedName>
        <fullName evidence="5">AraC family transcriptional regulator</fullName>
    </submittedName>
</protein>
<dbReference type="EMBL" id="CP035806">
    <property type="protein sequence ID" value="QBE48426.1"/>
    <property type="molecule type" value="Genomic_DNA"/>
</dbReference>
<dbReference type="Proteomes" id="UP000289260">
    <property type="component" value="Chromosome"/>
</dbReference>
<dbReference type="AlphaFoldDB" id="A0A4P6KDH5"/>
<dbReference type="PANTHER" id="PTHR46796:SF6">
    <property type="entry name" value="ARAC SUBFAMILY"/>
    <property type="match status" value="1"/>
</dbReference>
<dbReference type="Gene3D" id="1.10.10.60">
    <property type="entry name" value="Homeodomain-like"/>
    <property type="match status" value="1"/>
</dbReference>
<organism evidence="5 6">
    <name type="scientific">Leucobacter triazinivorans</name>
    <dbReference type="NCBI Taxonomy" id="1784719"/>
    <lineage>
        <taxon>Bacteria</taxon>
        <taxon>Bacillati</taxon>
        <taxon>Actinomycetota</taxon>
        <taxon>Actinomycetes</taxon>
        <taxon>Micrococcales</taxon>
        <taxon>Microbacteriaceae</taxon>
        <taxon>Leucobacter</taxon>
    </lineage>
</organism>
<proteinExistence type="predicted"/>
<dbReference type="SUPFAM" id="SSF46689">
    <property type="entry name" value="Homeodomain-like"/>
    <property type="match status" value="1"/>
</dbReference>
<reference evidence="5 6" key="1">
    <citation type="submission" date="2019-02" db="EMBL/GenBank/DDBJ databases">
        <authorList>
            <person name="Sun L."/>
            <person name="Pan D."/>
            <person name="Wu X."/>
        </authorList>
    </citation>
    <scope>NUCLEOTIDE SEQUENCE [LARGE SCALE GENOMIC DNA]</scope>
    <source>
        <strain evidence="5 6">JW-1</strain>
    </source>
</reference>
<evidence type="ECO:0000313" key="6">
    <source>
        <dbReference type="Proteomes" id="UP000289260"/>
    </source>
</evidence>
<keyword evidence="2" id="KW-0238">DNA-binding</keyword>
<name>A0A4P6KDH5_9MICO</name>
<dbReference type="PRINTS" id="PR00032">
    <property type="entry name" value="HTHARAC"/>
</dbReference>
<dbReference type="OrthoDB" id="3186094at2"/>
<evidence type="ECO:0000256" key="3">
    <source>
        <dbReference type="ARBA" id="ARBA00023163"/>
    </source>
</evidence>
<evidence type="ECO:0000256" key="2">
    <source>
        <dbReference type="ARBA" id="ARBA00023125"/>
    </source>
</evidence>
<dbReference type="GO" id="GO:0003700">
    <property type="term" value="F:DNA-binding transcription factor activity"/>
    <property type="evidence" value="ECO:0007669"/>
    <property type="project" value="InterPro"/>
</dbReference>
<dbReference type="PROSITE" id="PS01124">
    <property type="entry name" value="HTH_ARAC_FAMILY_2"/>
    <property type="match status" value="1"/>
</dbReference>
<dbReference type="PROSITE" id="PS00041">
    <property type="entry name" value="HTH_ARAC_FAMILY_1"/>
    <property type="match status" value="1"/>
</dbReference>
<dbReference type="InterPro" id="IPR018060">
    <property type="entry name" value="HTH_AraC"/>
</dbReference>
<dbReference type="SMART" id="SM00342">
    <property type="entry name" value="HTH_ARAC"/>
    <property type="match status" value="1"/>
</dbReference>
<keyword evidence="3" id="KW-0804">Transcription</keyword>